<evidence type="ECO:0000256" key="4">
    <source>
        <dbReference type="ARBA" id="ARBA00022723"/>
    </source>
</evidence>
<dbReference type="PANTHER" id="PTHR11733">
    <property type="entry name" value="ZINC METALLOPROTEASE FAMILY M13 NEPRILYSIN-RELATED"/>
    <property type="match status" value="1"/>
</dbReference>
<feature type="region of interest" description="Disordered" evidence="8">
    <location>
        <begin position="42"/>
        <end position="77"/>
    </location>
</feature>
<dbReference type="HOGENOM" id="CLU_006187_7_2_9"/>
<evidence type="ECO:0000256" key="6">
    <source>
        <dbReference type="ARBA" id="ARBA00022833"/>
    </source>
</evidence>
<keyword evidence="5" id="KW-0378">Hydrolase</keyword>
<evidence type="ECO:0000256" key="2">
    <source>
        <dbReference type="ARBA" id="ARBA00007357"/>
    </source>
</evidence>
<evidence type="ECO:0000256" key="9">
    <source>
        <dbReference type="SAM" id="SignalP"/>
    </source>
</evidence>
<comment type="similarity">
    <text evidence="2">Belongs to the peptidase M13 family.</text>
</comment>
<comment type="cofactor">
    <cofactor evidence="1">
        <name>Zn(2+)</name>
        <dbReference type="ChEBI" id="CHEBI:29105"/>
    </cofactor>
</comment>
<evidence type="ECO:0000313" key="13">
    <source>
        <dbReference type="Proteomes" id="UP000013085"/>
    </source>
</evidence>
<dbReference type="Gene3D" id="1.10.1380.10">
    <property type="entry name" value="Neutral endopeptidase , domain2"/>
    <property type="match status" value="1"/>
</dbReference>
<evidence type="ECO:0008006" key="14">
    <source>
        <dbReference type="Google" id="ProtNLM"/>
    </source>
</evidence>
<dbReference type="GO" id="GO:0004222">
    <property type="term" value="F:metalloendopeptidase activity"/>
    <property type="evidence" value="ECO:0007669"/>
    <property type="project" value="InterPro"/>
</dbReference>
<dbReference type="Pfam" id="PF01431">
    <property type="entry name" value="Peptidase_M13"/>
    <property type="match status" value="1"/>
</dbReference>
<dbReference type="InterPro" id="IPR042089">
    <property type="entry name" value="Peptidase_M13_dom_2"/>
</dbReference>
<keyword evidence="6" id="KW-0862">Zinc</keyword>
<evidence type="ECO:0000259" key="10">
    <source>
        <dbReference type="Pfam" id="PF01431"/>
    </source>
</evidence>
<evidence type="ECO:0000256" key="5">
    <source>
        <dbReference type="ARBA" id="ARBA00022801"/>
    </source>
</evidence>
<dbReference type="PATRIC" id="fig|999408.3.peg.4352"/>
<accession>A0A0E2H6G5</accession>
<gene>
    <name evidence="12" type="ORF">HMPREF1090_04060</name>
</gene>
<dbReference type="GO" id="GO:0046872">
    <property type="term" value="F:metal ion binding"/>
    <property type="evidence" value="ECO:0007669"/>
    <property type="project" value="UniProtKB-KW"/>
</dbReference>
<dbReference type="GO" id="GO:0016485">
    <property type="term" value="P:protein processing"/>
    <property type="evidence" value="ECO:0007669"/>
    <property type="project" value="TreeGrafter"/>
</dbReference>
<proteinExistence type="inferred from homology"/>
<dbReference type="Proteomes" id="UP000013085">
    <property type="component" value="Unassembled WGS sequence"/>
</dbReference>
<evidence type="ECO:0000256" key="7">
    <source>
        <dbReference type="ARBA" id="ARBA00023049"/>
    </source>
</evidence>
<dbReference type="Pfam" id="PF05649">
    <property type="entry name" value="Peptidase_M13_N"/>
    <property type="match status" value="1"/>
</dbReference>
<evidence type="ECO:0000259" key="11">
    <source>
        <dbReference type="Pfam" id="PF05649"/>
    </source>
</evidence>
<feature type="domain" description="Peptidase M13 C-terminal" evidence="10">
    <location>
        <begin position="523"/>
        <end position="710"/>
    </location>
</feature>
<evidence type="ECO:0000256" key="8">
    <source>
        <dbReference type="SAM" id="MobiDB-lite"/>
    </source>
</evidence>
<feature type="domain" description="Peptidase M13 N-terminal" evidence="11">
    <location>
        <begin position="84"/>
        <end position="466"/>
    </location>
</feature>
<reference evidence="12 13" key="1">
    <citation type="submission" date="2013-01" db="EMBL/GenBank/DDBJ databases">
        <title>The Genome Sequence of Clostridium clostridioforme 90A8.</title>
        <authorList>
            <consortium name="The Broad Institute Genome Sequencing Platform"/>
            <person name="Earl A."/>
            <person name="Ward D."/>
            <person name="Feldgarden M."/>
            <person name="Gevers D."/>
            <person name="Courvalin P."/>
            <person name="Lambert T."/>
            <person name="Walker B."/>
            <person name="Young S.K."/>
            <person name="Zeng Q."/>
            <person name="Gargeya S."/>
            <person name="Fitzgerald M."/>
            <person name="Haas B."/>
            <person name="Abouelleil A."/>
            <person name="Alvarado L."/>
            <person name="Arachchi H.M."/>
            <person name="Berlin A.M."/>
            <person name="Chapman S.B."/>
            <person name="Dewar J."/>
            <person name="Goldberg J."/>
            <person name="Griggs A."/>
            <person name="Gujja S."/>
            <person name="Hansen M."/>
            <person name="Howarth C."/>
            <person name="Imamovic A."/>
            <person name="Larimer J."/>
            <person name="McCowan C."/>
            <person name="Murphy C."/>
            <person name="Neiman D."/>
            <person name="Pearson M."/>
            <person name="Priest M."/>
            <person name="Roberts A."/>
            <person name="Saif S."/>
            <person name="Shea T."/>
            <person name="Sisk P."/>
            <person name="Sykes S."/>
            <person name="Wortman J."/>
            <person name="Nusbaum C."/>
            <person name="Birren B."/>
        </authorList>
    </citation>
    <scope>NUCLEOTIDE SEQUENCE [LARGE SCALE GENOMIC DNA]</scope>
    <source>
        <strain evidence="12 13">90A8</strain>
    </source>
</reference>
<dbReference type="InterPro" id="IPR024079">
    <property type="entry name" value="MetalloPept_cat_dom_sf"/>
</dbReference>
<name>A0A0E2H6G5_9FIRM</name>
<feature type="chain" id="PRO_5002395213" description="Endothelin-converting enzyme" evidence="9">
    <location>
        <begin position="25"/>
        <end position="715"/>
    </location>
</feature>
<keyword evidence="7" id="KW-0482">Metalloprotease</keyword>
<dbReference type="InterPro" id="IPR008753">
    <property type="entry name" value="Peptidase_M13_N"/>
</dbReference>
<feature type="compositionally biased region" description="Polar residues" evidence="8">
    <location>
        <begin position="67"/>
        <end position="76"/>
    </location>
</feature>
<keyword evidence="9" id="KW-0732">Signal</keyword>
<keyword evidence="3" id="KW-0645">Protease</keyword>
<feature type="compositionally biased region" description="Polar residues" evidence="8">
    <location>
        <begin position="42"/>
        <end position="54"/>
    </location>
</feature>
<evidence type="ECO:0000256" key="3">
    <source>
        <dbReference type="ARBA" id="ARBA00022670"/>
    </source>
</evidence>
<dbReference type="GO" id="GO:0005886">
    <property type="term" value="C:plasma membrane"/>
    <property type="evidence" value="ECO:0007669"/>
    <property type="project" value="TreeGrafter"/>
</dbReference>
<dbReference type="SUPFAM" id="SSF55486">
    <property type="entry name" value="Metalloproteases ('zincins'), catalytic domain"/>
    <property type="match status" value="1"/>
</dbReference>
<organism evidence="12 13">
    <name type="scientific">[Clostridium] clostridioforme 90A8</name>
    <dbReference type="NCBI Taxonomy" id="999408"/>
    <lineage>
        <taxon>Bacteria</taxon>
        <taxon>Bacillati</taxon>
        <taxon>Bacillota</taxon>
        <taxon>Clostridia</taxon>
        <taxon>Lachnospirales</taxon>
        <taxon>Lachnospiraceae</taxon>
        <taxon>Enterocloster</taxon>
    </lineage>
</organism>
<keyword evidence="4" id="KW-0479">Metal-binding</keyword>
<dbReference type="Gene3D" id="3.40.390.10">
    <property type="entry name" value="Collagenase (Catalytic Domain)"/>
    <property type="match status" value="1"/>
</dbReference>
<dbReference type="AlphaFoldDB" id="A0A0E2H6G5"/>
<dbReference type="PANTHER" id="PTHR11733:SF167">
    <property type="entry name" value="FI17812P1-RELATED"/>
    <property type="match status" value="1"/>
</dbReference>
<dbReference type="PROSITE" id="PS51885">
    <property type="entry name" value="NEPRILYSIN"/>
    <property type="match status" value="1"/>
</dbReference>
<dbReference type="InterPro" id="IPR018497">
    <property type="entry name" value="Peptidase_M13_C"/>
</dbReference>
<evidence type="ECO:0000313" key="12">
    <source>
        <dbReference type="EMBL" id="ENZ11505.1"/>
    </source>
</evidence>
<dbReference type="RefSeq" id="WP_002593955.1">
    <property type="nucleotide sequence ID" value="NZ_KB850982.1"/>
</dbReference>
<dbReference type="InterPro" id="IPR000718">
    <property type="entry name" value="Peptidase_M13"/>
</dbReference>
<comment type="caution">
    <text evidence="12">The sequence shown here is derived from an EMBL/GenBank/DDBJ whole genome shotgun (WGS) entry which is preliminary data.</text>
</comment>
<feature type="signal peptide" evidence="9">
    <location>
        <begin position="1"/>
        <end position="24"/>
    </location>
</feature>
<evidence type="ECO:0000256" key="1">
    <source>
        <dbReference type="ARBA" id="ARBA00001947"/>
    </source>
</evidence>
<sequence length="715" mass="79494">MKKRKSLAARITAARAATPLTALALTAAVLAAAMAVIGCSGTGRTETGPESQAEITAGPAVNRPESPKQSLDSQSGEGPAAYVDDFYDAVNHDTLESWEIPAEQADMSWFRKAREDNYSKVNDLIRQASSEAGQAGQEAGSDLYNIRALNLTGLDRETRDREGYGRTAGAFLKEIDSADSVTGLLKACLQFQRNTGLFSLMGWNYGGDSEDSSVKVLYLSQPDSGLRREVWFSEDASNQKRVEEYKKYLTKLHENNGLSPEEAGATAARVTDMMKELASSSLKIEEVYDAEKTYNVCTAGEAANLYSGALPFSLLNSIFGIQEGEKTVVSQPDACRKLGSYLKEENLPLLKEYVKTCLYSDLSMMTDTASLAAAQEYQTAAGGIEKKKDFERTVSETVQEKLGFQCGRVFCETYFNEDAKQDVASIIRQIIDVYDNRLAHMEWMTESTRQEARKKLKAITVKVGYPDQWPQDKYSLVLKSPDEGGVYIDNIMEILKASQDYSFKTRHDPVDRNEWSMTPQTVNAYYNPGNNEIVFPAGILQAPFYDPEAEPVANLGGIGAVIGHEITHAFDTSGSQYDEKGNLRDWWTAQDKQRFRELAQKVIDYYDTMEVNGIQVNGTLSVTENIADLGGVSCITEIAREKGYDLKELYHAYGVIWATKYRDEYLSYIMTNDTHSPGITRVNAVLSATDDFYTAFGVKEGDGMYRRPEDRPHIW</sequence>
<dbReference type="PRINTS" id="PR00786">
    <property type="entry name" value="NEPRILYSIN"/>
</dbReference>
<dbReference type="CDD" id="cd08662">
    <property type="entry name" value="M13"/>
    <property type="match status" value="1"/>
</dbReference>
<protein>
    <recommendedName>
        <fullName evidence="14">Endothelin-converting enzyme</fullName>
    </recommendedName>
</protein>
<dbReference type="EMBL" id="AGYR01000043">
    <property type="protein sequence ID" value="ENZ11505.1"/>
    <property type="molecule type" value="Genomic_DNA"/>
</dbReference>